<gene>
    <name evidence="1" type="ORF">ABR189_02480</name>
</gene>
<reference evidence="1 2" key="1">
    <citation type="submission" date="2024-06" db="EMBL/GenBank/DDBJ databases">
        <title>Chitinophaga defluvii sp. nov., isolated from municipal sewage.</title>
        <authorList>
            <person name="Zhang L."/>
        </authorList>
    </citation>
    <scope>NUCLEOTIDE SEQUENCE [LARGE SCALE GENOMIC DNA]</scope>
    <source>
        <strain evidence="1 2">H8</strain>
    </source>
</reference>
<organism evidence="1 2">
    <name type="scientific">Chitinophaga defluvii</name>
    <dbReference type="NCBI Taxonomy" id="3163343"/>
    <lineage>
        <taxon>Bacteria</taxon>
        <taxon>Pseudomonadati</taxon>
        <taxon>Bacteroidota</taxon>
        <taxon>Chitinophagia</taxon>
        <taxon>Chitinophagales</taxon>
        <taxon>Chitinophagaceae</taxon>
        <taxon>Chitinophaga</taxon>
    </lineage>
</organism>
<evidence type="ECO:0000313" key="2">
    <source>
        <dbReference type="Proteomes" id="UP001549749"/>
    </source>
</evidence>
<evidence type="ECO:0000313" key="1">
    <source>
        <dbReference type="EMBL" id="MET6996212.1"/>
    </source>
</evidence>
<dbReference type="EMBL" id="JBEXAC010000001">
    <property type="protein sequence ID" value="MET6996212.1"/>
    <property type="molecule type" value="Genomic_DNA"/>
</dbReference>
<accession>A0ABV2SZK2</accession>
<dbReference type="Proteomes" id="UP001549749">
    <property type="component" value="Unassembled WGS sequence"/>
</dbReference>
<name>A0ABV2SZK2_9BACT</name>
<sequence>MSVDEKSGTLLIESQYFPPISYYKTLIKHNVLQIEIYEHYQKLSYRNRTYIAGPNGRMLLSVPLTKGKNQRTVMKDVRISNEENWQGLHWKTIISAYRRSPWFEYYEDDLQKLYEKPYSFLLDWNMACFEWANQTLGISYDITTTESFIMKYDTVPDITDAREHIRPTNLVPPSHDLQGPYTQVFQERVGFLSDLSILDLLFCEGKHALEVIKK</sequence>
<protein>
    <submittedName>
        <fullName evidence="1">WbqC family protein</fullName>
    </submittedName>
</protein>
<dbReference type="Pfam" id="PF08889">
    <property type="entry name" value="WbqC"/>
    <property type="match status" value="1"/>
</dbReference>
<dbReference type="RefSeq" id="WP_354658859.1">
    <property type="nucleotide sequence ID" value="NZ_JBEXAC010000001.1"/>
</dbReference>
<proteinExistence type="predicted"/>
<dbReference type="InterPro" id="IPR014985">
    <property type="entry name" value="WbqC"/>
</dbReference>
<keyword evidence="2" id="KW-1185">Reference proteome</keyword>
<comment type="caution">
    <text evidence="1">The sequence shown here is derived from an EMBL/GenBank/DDBJ whole genome shotgun (WGS) entry which is preliminary data.</text>
</comment>